<dbReference type="InterPro" id="IPR056071">
    <property type="entry name" value="DUF7654"/>
</dbReference>
<feature type="transmembrane region" description="Helical" evidence="1">
    <location>
        <begin position="639"/>
        <end position="657"/>
    </location>
</feature>
<feature type="transmembrane region" description="Helical" evidence="1">
    <location>
        <begin position="404"/>
        <end position="421"/>
    </location>
</feature>
<accession>A0A7T2S9S0</accession>
<dbReference type="Pfam" id="PF24677">
    <property type="entry name" value="DUF7657"/>
    <property type="match status" value="1"/>
</dbReference>
<feature type="transmembrane region" description="Helical" evidence="1">
    <location>
        <begin position="605"/>
        <end position="627"/>
    </location>
</feature>
<evidence type="ECO:0000256" key="2">
    <source>
        <dbReference type="SAM" id="SignalP"/>
    </source>
</evidence>
<feature type="domain" description="DUF7654" evidence="3">
    <location>
        <begin position="723"/>
        <end position="807"/>
    </location>
</feature>
<sequence>MAENYLTSMKRLLLIWLLLVAPWFVHAQEAKATLPGVLEHWSYNKGTGELTLRGWVLGGKDGKSPPTIKLAVAESQFQAQEIPWEKRPDVSSDNPLTGGQIGLGFSWTVSLSKDLPGGVYPIKLDAIYGDEKPAALLSASTPMIVVEKVRGRHWWVLGIVLVALACIQFSKPSRGQRLGKWLQERRAYLVIAGLWAALVAIGVTGSSIGLLIHSPYGQSMLDAKGSDAKLFSLRSIRADEWSVLMPNVLAQIHHEPPFPVVNSNIGPNGQNMGVIGMTGAPVKQWAALARPATWGYFFLPMRQALSWQWQMPFWGGLLSIWFLLNLLRPDRKGLNFGLAFAFCVAPYAAAWSNWPLYAAMFPALAFVLSFKIMKVESPWKTALMGAILGWLLACWALVLYPPWIIIGGSFLLLLAVGWGFDQRSELRWGWAQLLGIFAALAVASALLGSWWLDTRDAVALMQATEYPGKRGSMPGGDLAWWWHLRGYSNADTVVRSPGPETNQSEISSYFILPILMVALCAVHLMRSTKYRWSVAACAAFMVCYWIFSFSGFPIWLAKYSLWGNMPTARIDLGMGLAFSVLMALVAGGAVATVDKDGNGRSVSIFQKWLIPGLVAISSAGLIAWTLMRIPKDFTPSGSWVYTLAMTLSGAAICWWIMRRRMAAGVAMLVIVNLLATLAFNPVTKAPKDVILADGNLQFLKDPHDENKRLRTLALNGDGVGPLMLAGMGYPVENGVLYYPHKEFWEKMGLPESKWPIVNRYQHLGFYVDETVNVGEGYTVSAPAVDYIRVLVNPKDFDFNKTGADRVVVLADEAGGLNLNSSLIWLGASRRFHWFAVKGSPAE</sequence>
<feature type="transmembrane region" description="Helical" evidence="1">
    <location>
        <begin position="189"/>
        <end position="212"/>
    </location>
</feature>
<feature type="transmembrane region" description="Helical" evidence="1">
    <location>
        <begin position="572"/>
        <end position="593"/>
    </location>
</feature>
<evidence type="ECO:0000259" key="3">
    <source>
        <dbReference type="Pfam" id="PF24672"/>
    </source>
</evidence>
<organism evidence="5 6">
    <name type="scientific">Delftia acidovorans</name>
    <name type="common">Pseudomonas acidovorans</name>
    <name type="synonym">Comamonas acidovorans</name>
    <dbReference type="NCBI Taxonomy" id="80866"/>
    <lineage>
        <taxon>Bacteria</taxon>
        <taxon>Pseudomonadati</taxon>
        <taxon>Pseudomonadota</taxon>
        <taxon>Betaproteobacteria</taxon>
        <taxon>Burkholderiales</taxon>
        <taxon>Comamonadaceae</taxon>
        <taxon>Delftia</taxon>
    </lineage>
</organism>
<gene>
    <name evidence="5" type="ORF">I6G66_23805</name>
</gene>
<feature type="chain" id="PRO_5032927424" description="Glycosyltransferase RgtA/B/C/D-like domain-containing protein" evidence="2">
    <location>
        <begin position="28"/>
        <end position="842"/>
    </location>
</feature>
<evidence type="ECO:0000313" key="6">
    <source>
        <dbReference type="Proteomes" id="UP000594778"/>
    </source>
</evidence>
<protein>
    <recommendedName>
        <fullName evidence="7">Glycosyltransferase RgtA/B/C/D-like domain-containing protein</fullName>
    </recommendedName>
</protein>
<dbReference type="Proteomes" id="UP000594778">
    <property type="component" value="Chromosome"/>
</dbReference>
<feature type="domain" description="DUF7657" evidence="4">
    <location>
        <begin position="187"/>
        <end position="585"/>
    </location>
</feature>
<keyword evidence="1" id="KW-0812">Transmembrane</keyword>
<feature type="signal peptide" evidence="2">
    <location>
        <begin position="1"/>
        <end position="27"/>
    </location>
</feature>
<keyword evidence="2" id="KW-0732">Signal</keyword>
<feature type="transmembrane region" description="Helical" evidence="1">
    <location>
        <begin position="356"/>
        <end position="373"/>
    </location>
</feature>
<feature type="transmembrane region" description="Helical" evidence="1">
    <location>
        <begin position="334"/>
        <end position="350"/>
    </location>
</feature>
<feature type="transmembrane region" description="Helical" evidence="1">
    <location>
        <begin position="380"/>
        <end position="398"/>
    </location>
</feature>
<evidence type="ECO:0008006" key="7">
    <source>
        <dbReference type="Google" id="ProtNLM"/>
    </source>
</evidence>
<reference evidence="5 6" key="1">
    <citation type="submission" date="2020-12" db="EMBL/GenBank/DDBJ databases">
        <title>FDA dAtabase for Regulatory Grade micrObial Sequences (FDA-ARGOS): Supporting development and validation of Infectious Disease Dx tests.</title>
        <authorList>
            <person name="Sproer C."/>
            <person name="Gronow S."/>
            <person name="Severitt S."/>
            <person name="Schroder I."/>
            <person name="Tallon L."/>
            <person name="Sadzewicz L."/>
            <person name="Zhao X."/>
            <person name="Boylan J."/>
            <person name="Ott S."/>
            <person name="Bowen H."/>
            <person name="Vavikolanu K."/>
            <person name="Mehta A."/>
            <person name="Aluvathingal J."/>
            <person name="Nadendla S."/>
            <person name="Lowell S."/>
            <person name="Myers T."/>
            <person name="Yan Y."/>
            <person name="Sichtig H."/>
        </authorList>
    </citation>
    <scope>NUCLEOTIDE SEQUENCE [LARGE SCALE GENOMIC DNA]</scope>
    <source>
        <strain evidence="5 6">FDAARGOS_909</strain>
    </source>
</reference>
<dbReference type="EMBL" id="CP065668">
    <property type="protein sequence ID" value="QPS11552.1"/>
    <property type="molecule type" value="Genomic_DNA"/>
</dbReference>
<dbReference type="AlphaFoldDB" id="A0A7T2S9S0"/>
<dbReference type="Pfam" id="PF24672">
    <property type="entry name" value="DUF7654"/>
    <property type="match status" value="1"/>
</dbReference>
<feature type="transmembrane region" description="Helical" evidence="1">
    <location>
        <begin position="152"/>
        <end position="169"/>
    </location>
</feature>
<proteinExistence type="predicted"/>
<feature type="transmembrane region" description="Helical" evidence="1">
    <location>
        <begin position="433"/>
        <end position="452"/>
    </location>
</feature>
<evidence type="ECO:0000313" key="5">
    <source>
        <dbReference type="EMBL" id="QPS11552.1"/>
    </source>
</evidence>
<keyword evidence="1" id="KW-0472">Membrane</keyword>
<evidence type="ECO:0000256" key="1">
    <source>
        <dbReference type="SAM" id="Phobius"/>
    </source>
</evidence>
<evidence type="ECO:0000259" key="4">
    <source>
        <dbReference type="Pfam" id="PF24677"/>
    </source>
</evidence>
<dbReference type="InterPro" id="IPR056074">
    <property type="entry name" value="DUF7657"/>
</dbReference>
<feature type="transmembrane region" description="Helical" evidence="1">
    <location>
        <begin position="664"/>
        <end position="682"/>
    </location>
</feature>
<keyword evidence="1" id="KW-1133">Transmembrane helix</keyword>
<feature type="transmembrane region" description="Helical" evidence="1">
    <location>
        <begin position="506"/>
        <end position="525"/>
    </location>
</feature>
<feature type="transmembrane region" description="Helical" evidence="1">
    <location>
        <begin position="532"/>
        <end position="552"/>
    </location>
</feature>
<feature type="transmembrane region" description="Helical" evidence="1">
    <location>
        <begin position="307"/>
        <end position="327"/>
    </location>
</feature>
<name>A0A7T2S9S0_DELAC</name>